<keyword evidence="2" id="KW-1133">Transmembrane helix</keyword>
<feature type="region of interest" description="Disordered" evidence="1">
    <location>
        <begin position="320"/>
        <end position="345"/>
    </location>
</feature>
<organism evidence="3 4">
    <name type="scientific">Streptomyces chrestomyceticus JCM 4735</name>
    <dbReference type="NCBI Taxonomy" id="1306181"/>
    <lineage>
        <taxon>Bacteria</taxon>
        <taxon>Bacillati</taxon>
        <taxon>Actinomycetota</taxon>
        <taxon>Actinomycetes</taxon>
        <taxon>Kitasatosporales</taxon>
        <taxon>Streptomycetaceae</taxon>
        <taxon>Streptomyces</taxon>
    </lineage>
</organism>
<dbReference type="Proteomes" id="UP000287830">
    <property type="component" value="Unassembled WGS sequence"/>
</dbReference>
<feature type="compositionally biased region" description="Gly residues" evidence="1">
    <location>
        <begin position="335"/>
        <end position="345"/>
    </location>
</feature>
<feature type="transmembrane region" description="Helical" evidence="2">
    <location>
        <begin position="84"/>
        <end position="102"/>
    </location>
</feature>
<name>A0A7U9L1P5_9ACTN</name>
<feature type="compositionally biased region" description="Basic and acidic residues" evidence="1">
    <location>
        <begin position="322"/>
        <end position="332"/>
    </location>
</feature>
<evidence type="ECO:0000313" key="3">
    <source>
        <dbReference type="EMBL" id="GCD37971.1"/>
    </source>
</evidence>
<keyword evidence="2" id="KW-0472">Membrane</keyword>
<evidence type="ECO:0008006" key="5">
    <source>
        <dbReference type="Google" id="ProtNLM"/>
    </source>
</evidence>
<accession>A0A7U9L1P5</accession>
<gene>
    <name evidence="3" type="ORF">OEIGOIKO_05781</name>
</gene>
<evidence type="ECO:0000256" key="1">
    <source>
        <dbReference type="SAM" id="MobiDB-lite"/>
    </source>
</evidence>
<keyword evidence="2" id="KW-0812">Transmembrane</keyword>
<feature type="transmembrane region" description="Helical" evidence="2">
    <location>
        <begin position="48"/>
        <end position="72"/>
    </location>
</feature>
<evidence type="ECO:0000313" key="4">
    <source>
        <dbReference type="Proteomes" id="UP000287830"/>
    </source>
</evidence>
<dbReference type="AlphaFoldDB" id="A0A7U9L1P5"/>
<feature type="transmembrane region" description="Helical" evidence="2">
    <location>
        <begin position="114"/>
        <end position="134"/>
    </location>
</feature>
<dbReference type="EMBL" id="BHZC01000001">
    <property type="protein sequence ID" value="GCD37971.1"/>
    <property type="molecule type" value="Genomic_DNA"/>
</dbReference>
<proteinExistence type="predicted"/>
<evidence type="ECO:0000256" key="2">
    <source>
        <dbReference type="SAM" id="Phobius"/>
    </source>
</evidence>
<reference evidence="3 4" key="1">
    <citation type="submission" date="2018-11" db="EMBL/GenBank/DDBJ databases">
        <title>Whole genome sequence of Streptomyces chrestomyceticus NBRC 13444(T).</title>
        <authorList>
            <person name="Komaki H."/>
            <person name="Tamura T."/>
        </authorList>
    </citation>
    <scope>NUCLEOTIDE SEQUENCE [LARGE SCALE GENOMIC DNA]</scope>
    <source>
        <strain evidence="3 4">NBRC 13444</strain>
    </source>
</reference>
<protein>
    <recommendedName>
        <fullName evidence="5">DUF2637 domain-containing protein</fullName>
    </recommendedName>
</protein>
<comment type="caution">
    <text evidence="3">The sequence shown here is derived from an EMBL/GenBank/DDBJ whole genome shotgun (WGS) entry which is preliminary data.</text>
</comment>
<sequence>MPLAQPLLLNSKKGNPVNRNSWRLARLVVGAAALGVTGWSLYVVGRHYGAPVLVAAAGVAVFDGAAYACQYLASEASAAGRSAVGARLASLAMLVMSIYLNIFHATLIHGGVPAAILFSAPSLALQAISELAWAGPRAQARKALGERPFRLPTLGGWAWLLAPKTAGGSVRKRALAHISNAERPDEEEPEKPRGARDVLREQFASMDPARAVRIVAASHPHLSHAELASLLIEHGVVVDAVDVALALDAPREHVRVERVSDPHHDAHHDAPQVGELPPLNKAQAIVEAASRLGDDATAAEVVRLVHERHRLKVDPPYVRTVLSRESKKKQPDDGSGVGQGGGGYA</sequence>
<feature type="transmembrane region" description="Helical" evidence="2">
    <location>
        <begin position="21"/>
        <end position="42"/>
    </location>
</feature>